<dbReference type="Gene3D" id="3.40.50.1390">
    <property type="entry name" value="Resolvase, N-terminal catalytic domain"/>
    <property type="match status" value="1"/>
</dbReference>
<gene>
    <name evidence="4" type="ORF">HCA52_13710</name>
</gene>
<organism evidence="4 5">
    <name type="scientific">Listeria booriae</name>
    <dbReference type="NCBI Taxonomy" id="1552123"/>
    <lineage>
        <taxon>Bacteria</taxon>
        <taxon>Bacillati</taxon>
        <taxon>Bacillota</taxon>
        <taxon>Bacilli</taxon>
        <taxon>Bacillales</taxon>
        <taxon>Listeriaceae</taxon>
        <taxon>Listeria</taxon>
    </lineage>
</organism>
<dbReference type="InterPro" id="IPR036162">
    <property type="entry name" value="Resolvase-like_N_sf"/>
</dbReference>
<evidence type="ECO:0000313" key="5">
    <source>
        <dbReference type="Proteomes" id="UP000539064"/>
    </source>
</evidence>
<comment type="caution">
    <text evidence="4">The sequence shown here is derived from an EMBL/GenBank/DDBJ whole genome shotgun (WGS) entry which is preliminary data.</text>
</comment>
<sequence length="609" mass="70211">MKKKNIEFIKADRKLIDRSKSKEHVLQRTAAYCRVSTSSEDQLNSYKSQVTYYTDLINQNLEWVMAGVYADEAMTGTQATKRESFQKLINDCMNGDIDMVITKSISRFARNTLDTLRYVRMLKEKGVAVYFEDEKINTLTMDGELLLVVLSSVAQQEVENISANVKKGLQMKMKRGELVGFPGCLGYDYDSEEKTLTVNEEEAEIVRYIFSRYIQGVGTHIIATELTGLGYKTKRGNTKWPDSTVLGILKNEKYQGDVLLGKTFTLDPISKRRMRNFGEEDKYYIHDHHEAIVSRDVFEKVQEILLKRGSSRDTVEKNGRRKKYTREYAFSSLLECGFCGGNASRRSWHGSKEHRQVVWQCSVATKKGKKYCTHSKGLVEIALEKAFIESYRLICADNTKILENFLKRIEMGLLDEGTQKRLTKLRNTIKVTEKKRSNLVDMKIDGLVDDISYEEKYTELSTKLSDLKYELEEIEIMSDNEKDIKKRITLFRENLEQNQFLENFDRYVFESIIEKVLIGGVDEDGTVNPYKLTFIYKTGIFDEQDATKFKPARKNAKQNKQSDELSSQNSNNPKNVYTQLIDNTCRVCNGAGKKKLLEIVSFKDFLICC</sequence>
<evidence type="ECO:0000313" key="4">
    <source>
        <dbReference type="EMBL" id="MBC1794483.1"/>
    </source>
</evidence>
<protein>
    <submittedName>
        <fullName evidence="4">Recombinase family protein</fullName>
    </submittedName>
</protein>
<dbReference type="SUPFAM" id="SSF53041">
    <property type="entry name" value="Resolvase-like"/>
    <property type="match status" value="1"/>
</dbReference>
<proteinExistence type="predicted"/>
<dbReference type="CDD" id="cd00338">
    <property type="entry name" value="Ser_Recombinase"/>
    <property type="match status" value="1"/>
</dbReference>
<dbReference type="RefSeq" id="WP_185524669.1">
    <property type="nucleotide sequence ID" value="NZ_JAARVG010000014.1"/>
</dbReference>
<evidence type="ECO:0000259" key="3">
    <source>
        <dbReference type="PROSITE" id="PS51737"/>
    </source>
</evidence>
<name>A0A7X0XZ89_9LIST</name>
<dbReference type="InterPro" id="IPR050639">
    <property type="entry name" value="SSR_resolvase"/>
</dbReference>
<reference evidence="4 5" key="1">
    <citation type="submission" date="2020-03" db="EMBL/GenBank/DDBJ databases">
        <title>Soil Listeria distribution.</title>
        <authorList>
            <person name="Liao J."/>
            <person name="Wiedmann M."/>
        </authorList>
    </citation>
    <scope>NUCLEOTIDE SEQUENCE [LARGE SCALE GENOMIC DNA]</scope>
    <source>
        <strain evidence="4 5">FSL L7-0978</strain>
    </source>
</reference>
<evidence type="ECO:0000256" key="1">
    <source>
        <dbReference type="SAM" id="MobiDB-lite"/>
    </source>
</evidence>
<dbReference type="EMBL" id="JAARVG010000014">
    <property type="protein sequence ID" value="MBC1794483.1"/>
    <property type="molecule type" value="Genomic_DNA"/>
</dbReference>
<dbReference type="InterPro" id="IPR011109">
    <property type="entry name" value="DNA_bind_recombinase_dom"/>
</dbReference>
<feature type="domain" description="Resolvase/invertase-type recombinase catalytic" evidence="2">
    <location>
        <begin position="28"/>
        <end position="176"/>
    </location>
</feature>
<dbReference type="PANTHER" id="PTHR30461:SF23">
    <property type="entry name" value="DNA RECOMBINASE-RELATED"/>
    <property type="match status" value="1"/>
</dbReference>
<dbReference type="Proteomes" id="UP000539064">
    <property type="component" value="Unassembled WGS sequence"/>
</dbReference>
<dbReference type="InterPro" id="IPR006119">
    <property type="entry name" value="Resolv_N"/>
</dbReference>
<feature type="domain" description="Recombinase" evidence="3">
    <location>
        <begin position="184"/>
        <end position="311"/>
    </location>
</feature>
<dbReference type="SMART" id="SM00857">
    <property type="entry name" value="Resolvase"/>
    <property type="match status" value="1"/>
</dbReference>
<dbReference type="Pfam" id="PF13408">
    <property type="entry name" value="Zn_ribbon_recom"/>
    <property type="match status" value="1"/>
</dbReference>
<evidence type="ECO:0000259" key="2">
    <source>
        <dbReference type="PROSITE" id="PS51736"/>
    </source>
</evidence>
<accession>A0A7X0XZ89</accession>
<dbReference type="Pfam" id="PF07508">
    <property type="entry name" value="Recombinase"/>
    <property type="match status" value="1"/>
</dbReference>
<dbReference type="PROSITE" id="PS51737">
    <property type="entry name" value="RECOMBINASE_DNA_BIND"/>
    <property type="match status" value="1"/>
</dbReference>
<dbReference type="InterPro" id="IPR025827">
    <property type="entry name" value="Zn_ribbon_recom_dom"/>
</dbReference>
<dbReference type="Pfam" id="PF00239">
    <property type="entry name" value="Resolvase"/>
    <property type="match status" value="1"/>
</dbReference>
<dbReference type="Gene3D" id="3.90.1750.20">
    <property type="entry name" value="Putative Large Serine Recombinase, Chain B, Domain 2"/>
    <property type="match status" value="1"/>
</dbReference>
<feature type="compositionally biased region" description="Polar residues" evidence="1">
    <location>
        <begin position="564"/>
        <end position="575"/>
    </location>
</feature>
<dbReference type="GO" id="GO:0003677">
    <property type="term" value="F:DNA binding"/>
    <property type="evidence" value="ECO:0007669"/>
    <property type="project" value="InterPro"/>
</dbReference>
<dbReference type="AlphaFoldDB" id="A0A7X0XZ89"/>
<dbReference type="GO" id="GO:0000150">
    <property type="term" value="F:DNA strand exchange activity"/>
    <property type="evidence" value="ECO:0007669"/>
    <property type="project" value="InterPro"/>
</dbReference>
<dbReference type="PROSITE" id="PS51736">
    <property type="entry name" value="RECOMBINASES_3"/>
    <property type="match status" value="1"/>
</dbReference>
<dbReference type="InterPro" id="IPR038109">
    <property type="entry name" value="DNA_bind_recomb_sf"/>
</dbReference>
<feature type="region of interest" description="Disordered" evidence="1">
    <location>
        <begin position="553"/>
        <end position="575"/>
    </location>
</feature>
<dbReference type="PANTHER" id="PTHR30461">
    <property type="entry name" value="DNA-INVERTASE FROM LAMBDOID PROPHAGE"/>
    <property type="match status" value="1"/>
</dbReference>